<evidence type="ECO:0000313" key="1">
    <source>
        <dbReference type="EMBL" id="EFJ28377.1"/>
    </source>
</evidence>
<organism evidence="2">
    <name type="scientific">Selaginella moellendorffii</name>
    <name type="common">Spikemoss</name>
    <dbReference type="NCBI Taxonomy" id="88036"/>
    <lineage>
        <taxon>Eukaryota</taxon>
        <taxon>Viridiplantae</taxon>
        <taxon>Streptophyta</taxon>
        <taxon>Embryophyta</taxon>
        <taxon>Tracheophyta</taxon>
        <taxon>Lycopodiopsida</taxon>
        <taxon>Selaginellales</taxon>
        <taxon>Selaginellaceae</taxon>
        <taxon>Selaginella</taxon>
    </lineage>
</organism>
<protein>
    <submittedName>
        <fullName evidence="1">Uncharacterized protein</fullName>
    </submittedName>
</protein>
<dbReference type="KEGG" id="smo:SELMODRAFT_411109"/>
<keyword evidence="2" id="KW-1185">Reference proteome</keyword>
<dbReference type="AlphaFoldDB" id="D8RGL6"/>
<reference evidence="1 2" key="1">
    <citation type="journal article" date="2011" name="Science">
        <title>The Selaginella genome identifies genetic changes associated with the evolution of vascular plants.</title>
        <authorList>
            <person name="Banks J.A."/>
            <person name="Nishiyama T."/>
            <person name="Hasebe M."/>
            <person name="Bowman J.L."/>
            <person name="Gribskov M."/>
            <person name="dePamphilis C."/>
            <person name="Albert V.A."/>
            <person name="Aono N."/>
            <person name="Aoyama T."/>
            <person name="Ambrose B.A."/>
            <person name="Ashton N.W."/>
            <person name="Axtell M.J."/>
            <person name="Barker E."/>
            <person name="Barker M.S."/>
            <person name="Bennetzen J.L."/>
            <person name="Bonawitz N.D."/>
            <person name="Chapple C."/>
            <person name="Cheng C."/>
            <person name="Correa L.G."/>
            <person name="Dacre M."/>
            <person name="DeBarry J."/>
            <person name="Dreyer I."/>
            <person name="Elias M."/>
            <person name="Engstrom E.M."/>
            <person name="Estelle M."/>
            <person name="Feng L."/>
            <person name="Finet C."/>
            <person name="Floyd S.K."/>
            <person name="Frommer W.B."/>
            <person name="Fujita T."/>
            <person name="Gramzow L."/>
            <person name="Gutensohn M."/>
            <person name="Harholt J."/>
            <person name="Hattori M."/>
            <person name="Heyl A."/>
            <person name="Hirai T."/>
            <person name="Hiwatashi Y."/>
            <person name="Ishikawa M."/>
            <person name="Iwata M."/>
            <person name="Karol K.G."/>
            <person name="Koehler B."/>
            <person name="Kolukisaoglu U."/>
            <person name="Kubo M."/>
            <person name="Kurata T."/>
            <person name="Lalonde S."/>
            <person name="Li K."/>
            <person name="Li Y."/>
            <person name="Litt A."/>
            <person name="Lyons E."/>
            <person name="Manning G."/>
            <person name="Maruyama T."/>
            <person name="Michael T.P."/>
            <person name="Mikami K."/>
            <person name="Miyazaki S."/>
            <person name="Morinaga S."/>
            <person name="Murata T."/>
            <person name="Mueller-Roeber B."/>
            <person name="Nelson D.R."/>
            <person name="Obara M."/>
            <person name="Oguri Y."/>
            <person name="Olmstead R.G."/>
            <person name="Onodera N."/>
            <person name="Petersen B.L."/>
            <person name="Pils B."/>
            <person name="Prigge M."/>
            <person name="Rensing S.A."/>
            <person name="Riano-Pachon D.M."/>
            <person name="Roberts A.W."/>
            <person name="Sato Y."/>
            <person name="Scheller H.V."/>
            <person name="Schulz B."/>
            <person name="Schulz C."/>
            <person name="Shakirov E.V."/>
            <person name="Shibagaki N."/>
            <person name="Shinohara N."/>
            <person name="Shippen D.E."/>
            <person name="Soerensen I."/>
            <person name="Sotooka R."/>
            <person name="Sugimoto N."/>
            <person name="Sugita M."/>
            <person name="Sumikawa N."/>
            <person name="Tanurdzic M."/>
            <person name="Theissen G."/>
            <person name="Ulvskov P."/>
            <person name="Wakazuki S."/>
            <person name="Weng J.K."/>
            <person name="Willats W.W."/>
            <person name="Wipf D."/>
            <person name="Wolf P.G."/>
            <person name="Yang L."/>
            <person name="Zimmer A.D."/>
            <person name="Zhu Q."/>
            <person name="Mitros T."/>
            <person name="Hellsten U."/>
            <person name="Loque D."/>
            <person name="Otillar R."/>
            <person name="Salamov A."/>
            <person name="Schmutz J."/>
            <person name="Shapiro H."/>
            <person name="Lindquist E."/>
            <person name="Lucas S."/>
            <person name="Rokhsar D."/>
            <person name="Grigoriev I.V."/>
        </authorList>
    </citation>
    <scope>NUCLEOTIDE SEQUENCE [LARGE SCALE GENOMIC DNA]</scope>
</reference>
<sequence length="290" mass="32990">MPLQGFARFLLTCSSKKVNYYEFAKASNVYMLFNPIWTEDELLALNEHNFGHDPEEVRKHFLKWGGTPLYVLEKVWLEAQAEISHAIGLLTSYVDETFTSSRLAPASAYVEEQLLSNLPLPRLKHFLSVEQPDGIWDIQAMLLESFVCNILIPRGGKLQYRELQQDGEFGPVLAGSFPKVGPRYHLERRGGGHEAQQILLDHKNVLFKPSSARNVDWDFIVNGSIYQLEKRQDKQGMVNEMMYRIKKLNVKVKLVLLDIGGICPAYIGTGVIVKGDHQDDIMSSMCMSRT</sequence>
<dbReference type="Gramene" id="EFJ28377">
    <property type="protein sequence ID" value="EFJ28377"/>
    <property type="gene ID" value="SELMODRAFT_411109"/>
</dbReference>
<accession>D8RGL6</accession>
<dbReference type="EMBL" id="GL377579">
    <property type="protein sequence ID" value="EFJ28377.1"/>
    <property type="molecule type" value="Genomic_DNA"/>
</dbReference>
<dbReference type="PANTHER" id="PTHR33129">
    <property type="entry name" value="PROTEIN KINASE DOMAIN-CONTAINING PROTEIN-RELATED"/>
    <property type="match status" value="1"/>
</dbReference>
<name>D8RGL6_SELML</name>
<dbReference type="HOGENOM" id="CLU_961075_0_0_1"/>
<dbReference type="InParanoid" id="D8RGL6"/>
<dbReference type="PANTHER" id="PTHR33129:SF1">
    <property type="entry name" value="ATP-BINDING PROTEIN"/>
    <property type="match status" value="1"/>
</dbReference>
<gene>
    <name evidence="1" type="ORF">SELMODRAFT_411109</name>
</gene>
<dbReference type="InterPro" id="IPR052980">
    <property type="entry name" value="Crinkler_effector"/>
</dbReference>
<proteinExistence type="predicted"/>
<dbReference type="Proteomes" id="UP000001514">
    <property type="component" value="Unassembled WGS sequence"/>
</dbReference>
<evidence type="ECO:0000313" key="2">
    <source>
        <dbReference type="Proteomes" id="UP000001514"/>
    </source>
</evidence>